<dbReference type="EMBL" id="LNIX01000014">
    <property type="protein sequence ID" value="OXA46970.1"/>
    <property type="molecule type" value="Genomic_DNA"/>
</dbReference>
<comment type="caution">
    <text evidence="3">The sequence shown here is derived from an EMBL/GenBank/DDBJ whole genome shotgun (WGS) entry which is preliminary data.</text>
</comment>
<sequence>MLDSTMNLLSISRAIVYYIISWQLLVTYATYPTFMFKHVFPKNVYDDMMKLPQEKRAIYLQKQLDHRQYQYERSDSHEFAVKDPVNTRPINTMIFADITDIEGSFKKGDPPLAAGSGSSVQFYASNKSFRMITITRDVGSKEMTFVNDLGEKPFLARLDGEGGPMHFETDISTEDRKRLRKLAYKKHLRQFQAQESNGDVPSQESVILSRDDARKKPIKSKILEAKEAQEKKLGKKPGKKSSKKSKAS</sequence>
<feature type="compositionally biased region" description="Basic residues" evidence="1">
    <location>
        <begin position="233"/>
        <end position="248"/>
    </location>
</feature>
<accession>A0A226DPF1</accession>
<proteinExistence type="predicted"/>
<feature type="compositionally biased region" description="Basic and acidic residues" evidence="1">
    <location>
        <begin position="209"/>
        <end position="232"/>
    </location>
</feature>
<evidence type="ECO:0000313" key="4">
    <source>
        <dbReference type="Proteomes" id="UP000198287"/>
    </source>
</evidence>
<feature type="region of interest" description="Disordered" evidence="1">
    <location>
        <begin position="192"/>
        <end position="248"/>
    </location>
</feature>
<name>A0A226DPF1_FOLCA</name>
<protein>
    <submittedName>
        <fullName evidence="3">Uncharacterized protein</fullName>
    </submittedName>
</protein>
<reference evidence="3 4" key="1">
    <citation type="submission" date="2015-12" db="EMBL/GenBank/DDBJ databases">
        <title>The genome of Folsomia candida.</title>
        <authorList>
            <person name="Faddeeva A."/>
            <person name="Derks M.F."/>
            <person name="Anvar Y."/>
            <person name="Smit S."/>
            <person name="Van Straalen N."/>
            <person name="Roelofs D."/>
        </authorList>
    </citation>
    <scope>NUCLEOTIDE SEQUENCE [LARGE SCALE GENOMIC DNA]</scope>
    <source>
        <strain evidence="3 4">VU population</strain>
        <tissue evidence="3">Whole body</tissue>
    </source>
</reference>
<gene>
    <name evidence="3" type="ORF">Fcan01_18133</name>
</gene>
<feature type="transmembrane region" description="Helical" evidence="2">
    <location>
        <begin position="15"/>
        <end position="34"/>
    </location>
</feature>
<keyword evidence="2" id="KW-0812">Transmembrane</keyword>
<organism evidence="3 4">
    <name type="scientific">Folsomia candida</name>
    <name type="common">Springtail</name>
    <dbReference type="NCBI Taxonomy" id="158441"/>
    <lineage>
        <taxon>Eukaryota</taxon>
        <taxon>Metazoa</taxon>
        <taxon>Ecdysozoa</taxon>
        <taxon>Arthropoda</taxon>
        <taxon>Hexapoda</taxon>
        <taxon>Collembola</taxon>
        <taxon>Entomobryomorpha</taxon>
        <taxon>Isotomoidea</taxon>
        <taxon>Isotomidae</taxon>
        <taxon>Proisotominae</taxon>
        <taxon>Folsomia</taxon>
    </lineage>
</organism>
<keyword evidence="2" id="KW-0472">Membrane</keyword>
<keyword evidence="4" id="KW-1185">Reference proteome</keyword>
<dbReference type="AlphaFoldDB" id="A0A226DPF1"/>
<feature type="compositionally biased region" description="Polar residues" evidence="1">
    <location>
        <begin position="192"/>
        <end position="206"/>
    </location>
</feature>
<dbReference type="Proteomes" id="UP000198287">
    <property type="component" value="Unassembled WGS sequence"/>
</dbReference>
<evidence type="ECO:0000256" key="1">
    <source>
        <dbReference type="SAM" id="MobiDB-lite"/>
    </source>
</evidence>
<evidence type="ECO:0000313" key="3">
    <source>
        <dbReference type="EMBL" id="OXA46970.1"/>
    </source>
</evidence>
<evidence type="ECO:0000256" key="2">
    <source>
        <dbReference type="SAM" id="Phobius"/>
    </source>
</evidence>
<keyword evidence="2" id="KW-1133">Transmembrane helix</keyword>